<protein>
    <submittedName>
        <fullName evidence="2">DUF3072 domain-containing protein</fullName>
    </submittedName>
</protein>
<dbReference type="EMBL" id="CP051775">
    <property type="protein sequence ID" value="QJE74076.1"/>
    <property type="molecule type" value="Genomic_DNA"/>
</dbReference>
<dbReference type="Proteomes" id="UP000501891">
    <property type="component" value="Chromosome"/>
</dbReference>
<keyword evidence="3" id="KW-1185">Reference proteome</keyword>
<dbReference type="KEGG" id="acru:HHL28_14120"/>
<evidence type="ECO:0000313" key="2">
    <source>
        <dbReference type="EMBL" id="QJE74076.1"/>
    </source>
</evidence>
<accession>A0A858RAQ9</accession>
<dbReference type="InterPro" id="IPR021425">
    <property type="entry name" value="DUF3072"/>
</dbReference>
<evidence type="ECO:0000256" key="1">
    <source>
        <dbReference type="SAM" id="MobiDB-lite"/>
    </source>
</evidence>
<dbReference type="Pfam" id="PF11272">
    <property type="entry name" value="DUF3072"/>
    <property type="match status" value="1"/>
</dbReference>
<feature type="compositionally biased region" description="Basic and acidic residues" evidence="1">
    <location>
        <begin position="1"/>
        <end position="74"/>
    </location>
</feature>
<feature type="region of interest" description="Disordered" evidence="1">
    <location>
        <begin position="1"/>
        <end position="88"/>
    </location>
</feature>
<reference evidence="2" key="1">
    <citation type="submission" date="2020-04" db="EMBL/GenBank/DDBJ databases">
        <title>A desert anoxygenic phototrophic bacterium fixes CO2 using RubisCO under aerobic conditions.</title>
        <authorList>
            <person name="Tang K."/>
        </authorList>
    </citation>
    <scope>NUCLEOTIDE SEQUENCE [LARGE SCALE GENOMIC DNA]</scope>
    <source>
        <strain evidence="2">MIMtkB3</strain>
    </source>
</reference>
<name>A0A858RAQ9_9PROT</name>
<gene>
    <name evidence="2" type="ORF">HHL28_14120</name>
</gene>
<proteinExistence type="predicted"/>
<dbReference type="AlphaFoldDB" id="A0A858RAQ9"/>
<evidence type="ECO:0000313" key="3">
    <source>
        <dbReference type="Proteomes" id="UP000501891"/>
    </source>
</evidence>
<sequence length="88" mass="9706">MGDQDRDDKTSRIAQQKGHETRKANSADEPGRAADAPMTDRQRQHLDLLADQAGEERKGDLSSGNAEKEIDRLQLKSGQRPAPGRQPT</sequence>
<organism evidence="2 3">
    <name type="scientific">Aerophototrophica crusticola</name>
    <dbReference type="NCBI Taxonomy" id="1709002"/>
    <lineage>
        <taxon>Bacteria</taxon>
        <taxon>Pseudomonadati</taxon>
        <taxon>Pseudomonadota</taxon>
        <taxon>Alphaproteobacteria</taxon>
        <taxon>Rhodospirillales</taxon>
        <taxon>Rhodospirillaceae</taxon>
        <taxon>Aerophototrophica</taxon>
    </lineage>
</organism>